<dbReference type="EMBL" id="JADOGI010000026">
    <property type="protein sequence ID" value="MBF8186329.1"/>
    <property type="molecule type" value="Genomic_DNA"/>
</dbReference>
<dbReference type="AlphaFoldDB" id="A0A931AA63"/>
<sequence length="767" mass="83646">MAIDQLYLDSIAATVADLYRGVESAVNRAIAARLKDGLGTTYQQDKSDALAKLRRSAQTILGVLNANAATTIRQAIAGAYADGFGNALADLPKSWFPKSGIGQGAGAAKEVLPNAATIEAIAKAVHQDLGAVSANILRDVQDAYRAVQAESAARIASGAFTRRQAAQAVWQRLVDQGVTSFTDKANRRWQLSSYAEMVTRTNAARAAIEAQNHRLLGTGINLVYVSDVTQECPLCRPFEGRVLSIDGVTTGQVQMQHATRDEEMVTVDVVATLRAAQEAGLHHPNCRHSVSAYLPGVTRLPKQPTADPDGDKARQRQREIERNIRRYKARAEAALTPEARKQAEARAREWQREMRDHLAANPQLKRLRYREAIGAGNVPNSRGPAGGPVSNLAPAGQLDIAGDATPLLSNPPTLDGESRAEQVVPGQLTLADITPERPKPAPEPEPPPPAPGEVTLARLLDHHDALSYAPLYERLVNLEGSDDERAEWAAAVKLFDELADKGETSKSHQKFAGKLALSDDPQATTNRRLGQVKDPALRAAALRALERELAARAARPRPPGMRQGVRHYANDEGVAWIHSEMPLPKFNRGEEYDAIKTYSSNAYDRINTALRNPPPTGSTKDLIDLIDAGMQQTHVPEAVIVHRGVGGPYKHTLGVEPNDEAGMRALVGQVRKESGYLSTSVGERAAFSGLYYLMLRVPAGHEAVNMIPLSHYPHERELMLRRDTEYVIHDVYRRDGAWYIEAEVVPDGWTPGPDWTPDPYGDAYLGY</sequence>
<dbReference type="RefSeq" id="WP_195895308.1">
    <property type="nucleotide sequence ID" value="NZ_JADOGI010000026.1"/>
</dbReference>
<evidence type="ECO:0000256" key="1">
    <source>
        <dbReference type="SAM" id="MobiDB-lite"/>
    </source>
</evidence>
<dbReference type="Pfam" id="PF06152">
    <property type="entry name" value="Phage_min_cap2"/>
    <property type="match status" value="1"/>
</dbReference>
<dbReference type="Proteomes" id="UP000605361">
    <property type="component" value="Unassembled WGS sequence"/>
</dbReference>
<organism evidence="3 4">
    <name type="scientific">Nonomuraea cypriaca</name>
    <dbReference type="NCBI Taxonomy" id="1187855"/>
    <lineage>
        <taxon>Bacteria</taxon>
        <taxon>Bacillati</taxon>
        <taxon>Actinomycetota</taxon>
        <taxon>Actinomycetes</taxon>
        <taxon>Streptosporangiales</taxon>
        <taxon>Streptosporangiaceae</taxon>
        <taxon>Nonomuraea</taxon>
    </lineage>
</organism>
<accession>A0A931AA63</accession>
<dbReference type="InterPro" id="IPR009319">
    <property type="entry name" value="Phage_A118_VSP1"/>
</dbReference>
<dbReference type="InterPro" id="IPR003540">
    <property type="entry name" value="ADP-ribosyltransferase"/>
</dbReference>
<dbReference type="Pfam" id="PF03496">
    <property type="entry name" value="ADPrib_exo_Tox"/>
    <property type="match status" value="1"/>
</dbReference>
<feature type="region of interest" description="Disordered" evidence="1">
    <location>
        <begin position="375"/>
        <end position="454"/>
    </location>
</feature>
<dbReference type="GO" id="GO:0005198">
    <property type="term" value="F:structural molecule activity"/>
    <property type="evidence" value="ECO:0007669"/>
    <property type="project" value="InterPro"/>
</dbReference>
<reference evidence="3" key="1">
    <citation type="submission" date="2020-11" db="EMBL/GenBank/DDBJ databases">
        <title>Whole-genome analyses of Nonomuraea sp. K274.</title>
        <authorList>
            <person name="Veyisoglu A."/>
        </authorList>
    </citation>
    <scope>NUCLEOTIDE SEQUENCE</scope>
    <source>
        <strain evidence="3">K274</strain>
    </source>
</reference>
<evidence type="ECO:0000313" key="4">
    <source>
        <dbReference type="Proteomes" id="UP000605361"/>
    </source>
</evidence>
<dbReference type="PROSITE" id="PS51996">
    <property type="entry name" value="TR_MART"/>
    <property type="match status" value="1"/>
</dbReference>
<evidence type="ECO:0000313" key="3">
    <source>
        <dbReference type="EMBL" id="MBF8186329.1"/>
    </source>
</evidence>
<gene>
    <name evidence="3" type="ORF">ITP53_11325</name>
</gene>
<comment type="caution">
    <text evidence="3">The sequence shown here is derived from an EMBL/GenBank/DDBJ whole genome shotgun (WGS) entry which is preliminary data.</text>
</comment>
<evidence type="ECO:0000259" key="2">
    <source>
        <dbReference type="Pfam" id="PF03496"/>
    </source>
</evidence>
<proteinExistence type="predicted"/>
<dbReference type="GO" id="GO:0005576">
    <property type="term" value="C:extracellular region"/>
    <property type="evidence" value="ECO:0007669"/>
    <property type="project" value="InterPro"/>
</dbReference>
<protein>
    <recommendedName>
        <fullName evidence="2">ADP ribosyltransferase domain-containing protein</fullName>
    </recommendedName>
</protein>
<dbReference type="SUPFAM" id="SSF56399">
    <property type="entry name" value="ADP-ribosylation"/>
    <property type="match status" value="1"/>
</dbReference>
<keyword evidence="4" id="KW-1185">Reference proteome</keyword>
<name>A0A931AA63_9ACTN</name>
<feature type="domain" description="ADP ribosyltransferase" evidence="2">
    <location>
        <begin position="590"/>
        <end position="732"/>
    </location>
</feature>
<dbReference type="Gene3D" id="3.90.176.10">
    <property type="entry name" value="Toxin ADP-ribosyltransferase, Chain A, domain 1"/>
    <property type="match status" value="1"/>
</dbReference>
<feature type="region of interest" description="Disordered" evidence="1">
    <location>
        <begin position="298"/>
        <end position="317"/>
    </location>
</feature>